<evidence type="ECO:0000256" key="1">
    <source>
        <dbReference type="ARBA" id="ARBA00010105"/>
    </source>
</evidence>
<dbReference type="InterPro" id="IPR003226">
    <property type="entry name" value="MYG1_exonuclease"/>
</dbReference>
<reference evidence="2 3" key="1">
    <citation type="submission" date="2024-09" db="EMBL/GenBank/DDBJ databases">
        <title>Rethinking Asexuality: The Enigmatic Case of Functional Sexual Genes in Lepraria (Stereocaulaceae).</title>
        <authorList>
            <person name="Doellman M."/>
            <person name="Sun Y."/>
            <person name="Barcenas-Pena A."/>
            <person name="Lumbsch H.T."/>
            <person name="Grewe F."/>
        </authorList>
    </citation>
    <scope>NUCLEOTIDE SEQUENCE [LARGE SCALE GENOMIC DNA]</scope>
    <source>
        <strain evidence="2 3">Mercado 3170</strain>
    </source>
</reference>
<comment type="caution">
    <text evidence="2">The sequence shown here is derived from an EMBL/GenBank/DDBJ whole genome shotgun (WGS) entry which is preliminary data.</text>
</comment>
<evidence type="ECO:0000313" key="2">
    <source>
        <dbReference type="EMBL" id="KAL2042225.1"/>
    </source>
</evidence>
<organism evidence="2 3">
    <name type="scientific">Stereocaulon virgatum</name>
    <dbReference type="NCBI Taxonomy" id="373712"/>
    <lineage>
        <taxon>Eukaryota</taxon>
        <taxon>Fungi</taxon>
        <taxon>Dikarya</taxon>
        <taxon>Ascomycota</taxon>
        <taxon>Pezizomycotina</taxon>
        <taxon>Lecanoromycetes</taxon>
        <taxon>OSLEUM clade</taxon>
        <taxon>Lecanoromycetidae</taxon>
        <taxon>Lecanorales</taxon>
        <taxon>Lecanorineae</taxon>
        <taxon>Stereocaulaceae</taxon>
        <taxon>Stereocaulon</taxon>
    </lineage>
</organism>
<evidence type="ECO:0008006" key="4">
    <source>
        <dbReference type="Google" id="ProtNLM"/>
    </source>
</evidence>
<proteinExistence type="inferred from homology"/>
<dbReference type="PANTHER" id="PTHR11215">
    <property type="entry name" value="METAL DEPENDENT HYDROLASE - RELATED"/>
    <property type="match status" value="1"/>
</dbReference>
<sequence length="359" mass="40764">MWRPIIKMAEQAPPKRLKVTASGPLIGTHNGHFHADEALAVYMLRILPTYNSSSLVRTRNPDVLSTCHTVVDVGGDYYPAQNRYDHHQRTFTTTFPSRPTKLSSAGLVYLHFGKPIIAQQTGLEEGSQEVNILWKKVYEDFIEALDAHDNGISVYDPSETKNIKKRFYDGGIGLGSLVGDLNNNFDDEKGMTPEEAQEAEDQRFLTASSLMGTTFLRKLRYYHRAWLPARASVHQTYKERDQYDEKGRIMVFSKACPWKDHLYTLEAEYPDEEKVLFVLFPESEHEGSMWRVQAVSMSNDSFENRQGLPEAWRGVRDDQLSDVSGIEGCTFAHASGFIGGNKTKEGALEMARRSIEMRK</sequence>
<accession>A0ABR4AAV6</accession>
<comment type="similarity">
    <text evidence="1">Belongs to the MYG1 family.</text>
</comment>
<keyword evidence="3" id="KW-1185">Reference proteome</keyword>
<dbReference type="Proteomes" id="UP001590950">
    <property type="component" value="Unassembled WGS sequence"/>
</dbReference>
<protein>
    <recommendedName>
        <fullName evidence="4">Metal-dependent protein hydrolase</fullName>
    </recommendedName>
</protein>
<dbReference type="PANTHER" id="PTHR11215:SF1">
    <property type="entry name" value="MYG1 EXONUCLEASE"/>
    <property type="match status" value="1"/>
</dbReference>
<dbReference type="Pfam" id="PF03690">
    <property type="entry name" value="MYG1_exonuc"/>
    <property type="match status" value="1"/>
</dbReference>
<gene>
    <name evidence="2" type="ORF">N7G274_004713</name>
</gene>
<name>A0ABR4AAV6_9LECA</name>
<dbReference type="EMBL" id="JBEFKJ010000014">
    <property type="protein sequence ID" value="KAL2042225.1"/>
    <property type="molecule type" value="Genomic_DNA"/>
</dbReference>
<evidence type="ECO:0000313" key="3">
    <source>
        <dbReference type="Proteomes" id="UP001590950"/>
    </source>
</evidence>